<dbReference type="RefSeq" id="WP_115568690.1">
    <property type="nucleotide sequence ID" value="NZ_NXLV01000001.1"/>
</dbReference>
<comment type="caution">
    <text evidence="2">The sequence shown here is derived from an EMBL/GenBank/DDBJ whole genome shotgun (WGS) entry which is preliminary data.</text>
</comment>
<sequence length="127" mass="14406">MKRLSPKIFFTFLAIFFGGIIHFILWGVSGVVSFEVGFVCFMLVFLSLFLSMNSRLKNTQEEFNFSQKLTLGLGVSFSLFRILSYIVLIVAIIALIEFSLFNLYAYMIGVFISLLNSLISLSVSMTR</sequence>
<keyword evidence="1" id="KW-1133">Transmembrane helix</keyword>
<keyword evidence="3" id="KW-1185">Reference proteome</keyword>
<keyword evidence="1" id="KW-0812">Transmembrane</keyword>
<dbReference type="EMBL" id="NXLV01000001">
    <property type="protein sequence ID" value="RDU72060.1"/>
    <property type="molecule type" value="Genomic_DNA"/>
</dbReference>
<protein>
    <submittedName>
        <fullName evidence="2">Uncharacterized protein</fullName>
    </submittedName>
</protein>
<name>A0A3D8J492_9HELI</name>
<evidence type="ECO:0000313" key="2">
    <source>
        <dbReference type="EMBL" id="RDU72060.1"/>
    </source>
</evidence>
<organism evidence="2 3">
    <name type="scientific">Helicobacter brantae</name>
    <dbReference type="NCBI Taxonomy" id="375927"/>
    <lineage>
        <taxon>Bacteria</taxon>
        <taxon>Pseudomonadati</taxon>
        <taxon>Campylobacterota</taxon>
        <taxon>Epsilonproteobacteria</taxon>
        <taxon>Campylobacterales</taxon>
        <taxon>Helicobacteraceae</taxon>
        <taxon>Helicobacter</taxon>
    </lineage>
</organism>
<feature type="transmembrane region" description="Helical" evidence="1">
    <location>
        <begin position="31"/>
        <end position="50"/>
    </location>
</feature>
<proteinExistence type="predicted"/>
<accession>A0A3D8J492</accession>
<evidence type="ECO:0000256" key="1">
    <source>
        <dbReference type="SAM" id="Phobius"/>
    </source>
</evidence>
<evidence type="ECO:0000313" key="3">
    <source>
        <dbReference type="Proteomes" id="UP000257045"/>
    </source>
</evidence>
<keyword evidence="1" id="KW-0472">Membrane</keyword>
<dbReference type="AlphaFoldDB" id="A0A3D8J492"/>
<dbReference type="Proteomes" id="UP000257045">
    <property type="component" value="Unassembled WGS sequence"/>
</dbReference>
<gene>
    <name evidence="2" type="ORF">CQA58_00170</name>
</gene>
<feature type="transmembrane region" description="Helical" evidence="1">
    <location>
        <begin position="7"/>
        <end position="25"/>
    </location>
</feature>
<reference evidence="2 3" key="1">
    <citation type="submission" date="2018-04" db="EMBL/GenBank/DDBJ databases">
        <title>Novel Campyloabacter and Helicobacter Species and Strains.</title>
        <authorList>
            <person name="Mannion A.J."/>
            <person name="Shen Z."/>
            <person name="Fox J.G."/>
        </authorList>
    </citation>
    <scope>NUCLEOTIDE SEQUENCE [LARGE SCALE GENOMIC DNA]</scope>
    <source>
        <strain evidence="2 3">MIT 04-9366</strain>
    </source>
</reference>
<feature type="transmembrane region" description="Helical" evidence="1">
    <location>
        <begin position="103"/>
        <end position="123"/>
    </location>
</feature>
<feature type="transmembrane region" description="Helical" evidence="1">
    <location>
        <begin position="71"/>
        <end position="97"/>
    </location>
</feature>